<comment type="subcellular location">
    <subcellularLocation>
        <location evidence="1">Cell membrane</location>
        <topology evidence="1">Multi-pass membrane protein</topology>
    </subcellularLocation>
</comment>
<dbReference type="EMBL" id="UGTH01000001">
    <property type="protein sequence ID" value="SUB74446.1"/>
    <property type="molecule type" value="Genomic_DNA"/>
</dbReference>
<feature type="transmembrane region" description="Helical" evidence="7">
    <location>
        <begin position="20"/>
        <end position="45"/>
    </location>
</feature>
<evidence type="ECO:0000256" key="5">
    <source>
        <dbReference type="ARBA" id="ARBA00022989"/>
    </source>
</evidence>
<dbReference type="GO" id="GO:0015297">
    <property type="term" value="F:antiporter activity"/>
    <property type="evidence" value="ECO:0007669"/>
    <property type="project" value="InterPro"/>
</dbReference>
<keyword evidence="2" id="KW-0813">Transport</keyword>
<keyword evidence="5 7" id="KW-1133">Transmembrane helix</keyword>
<protein>
    <submittedName>
        <fullName evidence="8">Staphylococcal virulence regulator protein A</fullName>
    </submittedName>
</protein>
<dbReference type="GO" id="GO:0042910">
    <property type="term" value="F:xenobiotic transmembrane transporter activity"/>
    <property type="evidence" value="ECO:0007669"/>
    <property type="project" value="InterPro"/>
</dbReference>
<feature type="transmembrane region" description="Helical" evidence="7">
    <location>
        <begin position="197"/>
        <end position="216"/>
    </location>
</feature>
<accession>A0A379D8X6</accession>
<feature type="transmembrane region" description="Helical" evidence="7">
    <location>
        <begin position="419"/>
        <end position="438"/>
    </location>
</feature>
<dbReference type="InterPro" id="IPR048279">
    <property type="entry name" value="MdtK-like"/>
</dbReference>
<sequence length="448" mass="49641">MEITKEKNMILNDNMLKTCLKLSLPAVVAMLLYGLNTVFDAVFVGNLVGEEALAGVSIVHPLTQITLGLGSLVGVGAGSYLSILIGENSTEKQKRILGNSNVIIIVLSIVIMILGFVFMNPLLDLIGAKGENIAFAKEYYSVALFGSVFWIAGLSYNMVVRAEGKMTKAAIMMGIGMVVNIIANYVLMGLFNLGVKGAAHGTNLAMFVYVVLFFIYCRRKEASFETNEYKLYFNKEIIKEIVNIGLPSFIMTIMTVIQGIIILKALNTFGTTSDVAFYGMVFRILNLLMTPIYGLMRALQPAIGINYGAKNIERVIGFYKVFSAVAFVLILPMWLVSIAVPEFVLHLMLPTGNFTVTNLNYFRVIILILPMLCLVLTAMTFFPSIKKTKPAMMIGIGRQVFLYIPLMIVLPRIFGIGSIYFGSFIIDTFITIMVIIMLKKEFRSLREL</sequence>
<feature type="transmembrane region" description="Helical" evidence="7">
    <location>
        <begin position="139"/>
        <end position="159"/>
    </location>
</feature>
<dbReference type="AlphaFoldDB" id="A0A379D8X6"/>
<feature type="transmembrane region" description="Helical" evidence="7">
    <location>
        <begin position="171"/>
        <end position="191"/>
    </location>
</feature>
<feature type="transmembrane region" description="Helical" evidence="7">
    <location>
        <begin position="275"/>
        <end position="296"/>
    </location>
</feature>
<feature type="transmembrane region" description="Helical" evidence="7">
    <location>
        <begin position="360"/>
        <end position="382"/>
    </location>
</feature>
<evidence type="ECO:0000313" key="9">
    <source>
        <dbReference type="Proteomes" id="UP000254777"/>
    </source>
</evidence>
<feature type="transmembrane region" description="Helical" evidence="7">
    <location>
        <begin position="237"/>
        <end position="263"/>
    </location>
</feature>
<feature type="transmembrane region" description="Helical" evidence="7">
    <location>
        <begin position="97"/>
        <end position="119"/>
    </location>
</feature>
<dbReference type="PANTHER" id="PTHR43823">
    <property type="entry name" value="SPORULATION PROTEIN YKVU"/>
    <property type="match status" value="1"/>
</dbReference>
<evidence type="ECO:0000256" key="2">
    <source>
        <dbReference type="ARBA" id="ARBA00022448"/>
    </source>
</evidence>
<dbReference type="InterPro" id="IPR051327">
    <property type="entry name" value="MATE_MepA_subfamily"/>
</dbReference>
<reference evidence="8 9" key="1">
    <citation type="submission" date="2018-06" db="EMBL/GenBank/DDBJ databases">
        <authorList>
            <consortium name="Pathogen Informatics"/>
            <person name="Doyle S."/>
        </authorList>
    </citation>
    <scope>NUCLEOTIDE SEQUENCE [LARGE SCALE GENOMIC DNA]</scope>
    <source>
        <strain evidence="8 9">NCTC11088</strain>
    </source>
</reference>
<keyword evidence="6 7" id="KW-0472">Membrane</keyword>
<name>A0A379D8X6_9FIRM</name>
<evidence type="ECO:0000256" key="1">
    <source>
        <dbReference type="ARBA" id="ARBA00004651"/>
    </source>
</evidence>
<evidence type="ECO:0000313" key="8">
    <source>
        <dbReference type="EMBL" id="SUB74446.1"/>
    </source>
</evidence>
<evidence type="ECO:0000256" key="4">
    <source>
        <dbReference type="ARBA" id="ARBA00022692"/>
    </source>
</evidence>
<evidence type="ECO:0000256" key="7">
    <source>
        <dbReference type="SAM" id="Phobius"/>
    </source>
</evidence>
<keyword evidence="4 7" id="KW-0812">Transmembrane</keyword>
<evidence type="ECO:0000256" key="3">
    <source>
        <dbReference type="ARBA" id="ARBA00022475"/>
    </source>
</evidence>
<dbReference type="Proteomes" id="UP000254777">
    <property type="component" value="Unassembled WGS sequence"/>
</dbReference>
<feature type="transmembrane region" description="Helical" evidence="7">
    <location>
        <begin position="65"/>
        <end position="85"/>
    </location>
</feature>
<dbReference type="PANTHER" id="PTHR43823:SF3">
    <property type="entry name" value="MULTIDRUG EXPORT PROTEIN MEPA"/>
    <property type="match status" value="1"/>
</dbReference>
<dbReference type="GO" id="GO:0005886">
    <property type="term" value="C:plasma membrane"/>
    <property type="evidence" value="ECO:0007669"/>
    <property type="project" value="UniProtKB-SubCell"/>
</dbReference>
<dbReference type="InterPro" id="IPR002528">
    <property type="entry name" value="MATE_fam"/>
</dbReference>
<dbReference type="PIRSF" id="PIRSF006603">
    <property type="entry name" value="DinF"/>
    <property type="match status" value="1"/>
</dbReference>
<gene>
    <name evidence="8" type="primary">mepA_1</name>
    <name evidence="8" type="ORF">NCTC11088_00190</name>
</gene>
<dbReference type="RefSeq" id="WP_004822932.1">
    <property type="nucleotide sequence ID" value="NZ_UGTH01000001.1"/>
</dbReference>
<organism evidence="8 9">
    <name type="scientific">Peptoniphilus indolicus</name>
    <dbReference type="NCBI Taxonomy" id="33030"/>
    <lineage>
        <taxon>Bacteria</taxon>
        <taxon>Bacillati</taxon>
        <taxon>Bacillota</taxon>
        <taxon>Tissierellia</taxon>
        <taxon>Tissierellales</taxon>
        <taxon>Peptoniphilaceae</taxon>
        <taxon>Peptoniphilus</taxon>
    </lineage>
</organism>
<feature type="transmembrane region" description="Helical" evidence="7">
    <location>
        <begin position="317"/>
        <end position="340"/>
    </location>
</feature>
<keyword evidence="3" id="KW-1003">Cell membrane</keyword>
<feature type="transmembrane region" description="Helical" evidence="7">
    <location>
        <begin position="394"/>
        <end position="413"/>
    </location>
</feature>
<proteinExistence type="predicted"/>
<evidence type="ECO:0000256" key="6">
    <source>
        <dbReference type="ARBA" id="ARBA00023136"/>
    </source>
</evidence>
<dbReference type="Pfam" id="PF01554">
    <property type="entry name" value="MatE"/>
    <property type="match status" value="2"/>
</dbReference>